<organism evidence="1">
    <name type="scientific">Palpitomonas bilix</name>
    <dbReference type="NCBI Taxonomy" id="652834"/>
    <lineage>
        <taxon>Eukaryota</taxon>
        <taxon>Eukaryota incertae sedis</taxon>
    </lineage>
</organism>
<gene>
    <name evidence="1" type="ORF">PBIL07802_LOCUS23586</name>
</gene>
<name>A0A7S3GC32_9EUKA</name>
<sequence>MYRNGSYDRLCIDVLERKNVEGQVKRAETRNVAARILSVSPSFAKYYSLDILAKVGNGQLAFQLLYLSHTCECRIIVLFLGGRERNMITLADRDTATKVSGKGWEEDLLFCGDVLFFRLSLRF</sequence>
<dbReference type="AlphaFoldDB" id="A0A7S3GC32"/>
<protein>
    <submittedName>
        <fullName evidence="1">Uncharacterized protein</fullName>
    </submittedName>
</protein>
<proteinExistence type="predicted"/>
<dbReference type="EMBL" id="HBIB01036325">
    <property type="protein sequence ID" value="CAE0261296.1"/>
    <property type="molecule type" value="Transcribed_RNA"/>
</dbReference>
<accession>A0A7S3GC32</accession>
<reference evidence="1" key="1">
    <citation type="submission" date="2021-01" db="EMBL/GenBank/DDBJ databases">
        <authorList>
            <person name="Corre E."/>
            <person name="Pelletier E."/>
            <person name="Niang G."/>
            <person name="Scheremetjew M."/>
            <person name="Finn R."/>
            <person name="Kale V."/>
            <person name="Holt S."/>
            <person name="Cochrane G."/>
            <person name="Meng A."/>
            <person name="Brown T."/>
            <person name="Cohen L."/>
        </authorList>
    </citation>
    <scope>NUCLEOTIDE SEQUENCE</scope>
    <source>
        <strain evidence="1">NIES-2562</strain>
    </source>
</reference>
<evidence type="ECO:0000313" key="1">
    <source>
        <dbReference type="EMBL" id="CAE0261296.1"/>
    </source>
</evidence>